<dbReference type="SFLD" id="SFLDG01135">
    <property type="entry name" value="C1.5.6:_HAD__Beta-PGM__Phospha"/>
    <property type="match status" value="1"/>
</dbReference>
<dbReference type="PANTHER" id="PTHR43434:SF16">
    <property type="entry name" value="BLL8046 PROTEIN"/>
    <property type="match status" value="1"/>
</dbReference>
<dbReference type="GO" id="GO:0006281">
    <property type="term" value="P:DNA repair"/>
    <property type="evidence" value="ECO:0007669"/>
    <property type="project" value="TreeGrafter"/>
</dbReference>
<proteinExistence type="predicted"/>
<accession>A0A3M8KTK4</accession>
<organism evidence="1 2">
    <name type="scientific">Cryobacterium tepidiphilum</name>
    <dbReference type="NCBI Taxonomy" id="2486026"/>
    <lineage>
        <taxon>Bacteria</taxon>
        <taxon>Bacillati</taxon>
        <taxon>Actinomycetota</taxon>
        <taxon>Actinomycetes</taxon>
        <taxon>Micrococcales</taxon>
        <taxon>Microbacteriaceae</taxon>
        <taxon>Cryobacterium</taxon>
    </lineage>
</organism>
<keyword evidence="2" id="KW-1185">Reference proteome</keyword>
<dbReference type="OrthoDB" id="9793014at2"/>
<protein>
    <submittedName>
        <fullName evidence="1">HAD family hydrolase</fullName>
    </submittedName>
</protein>
<dbReference type="SUPFAM" id="SSF56784">
    <property type="entry name" value="HAD-like"/>
    <property type="match status" value="1"/>
</dbReference>
<sequence>MAQDNEHAGGERRAPAVLFDIDGTLIDSNYLHVEAWNRAFTAVGHPVDSWRIHRAIGMGSDKLLPALIGEDAAARFGDELRHLHSTYLAETASLERPFAGARELLRAVAAHGVQVVLATSASPTELQTLLQALDCDESISVVTSAGDVGEAKPAPDILQVAVDKAGISTGQAVMVGDAVWDVEASKRAGIPCVAVLSGGTGEAALRDAGAVAVYEDAEALLGALDSSPLAALWGSGTNQTISG</sequence>
<dbReference type="RefSeq" id="WP_123046774.1">
    <property type="nucleotide sequence ID" value="NZ_RDSR01000028.1"/>
</dbReference>
<dbReference type="PANTHER" id="PTHR43434">
    <property type="entry name" value="PHOSPHOGLYCOLATE PHOSPHATASE"/>
    <property type="match status" value="1"/>
</dbReference>
<dbReference type="SFLD" id="SFLDG01129">
    <property type="entry name" value="C1.5:_HAD__Beta-PGM__Phosphata"/>
    <property type="match status" value="1"/>
</dbReference>
<dbReference type="AlphaFoldDB" id="A0A3M8KTK4"/>
<dbReference type="Gene3D" id="1.10.150.240">
    <property type="entry name" value="Putative phosphatase, domain 2"/>
    <property type="match status" value="1"/>
</dbReference>
<dbReference type="InterPro" id="IPR023198">
    <property type="entry name" value="PGP-like_dom2"/>
</dbReference>
<dbReference type="Proteomes" id="UP000279859">
    <property type="component" value="Unassembled WGS sequence"/>
</dbReference>
<dbReference type="InterPro" id="IPR036412">
    <property type="entry name" value="HAD-like_sf"/>
</dbReference>
<dbReference type="NCBIfam" id="TIGR01549">
    <property type="entry name" value="HAD-SF-IA-v1"/>
    <property type="match status" value="1"/>
</dbReference>
<dbReference type="InterPro" id="IPR050155">
    <property type="entry name" value="HAD-like_hydrolase_sf"/>
</dbReference>
<gene>
    <name evidence="1" type="ORF">EEJ31_13325</name>
</gene>
<evidence type="ECO:0000313" key="2">
    <source>
        <dbReference type="Proteomes" id="UP000279859"/>
    </source>
</evidence>
<dbReference type="SFLD" id="SFLDS00003">
    <property type="entry name" value="Haloacid_Dehalogenase"/>
    <property type="match status" value="1"/>
</dbReference>
<name>A0A3M8KTK4_9MICO</name>
<dbReference type="Pfam" id="PF00702">
    <property type="entry name" value="Hydrolase"/>
    <property type="match status" value="1"/>
</dbReference>
<dbReference type="GO" id="GO:0008967">
    <property type="term" value="F:phosphoglycolate phosphatase activity"/>
    <property type="evidence" value="ECO:0007669"/>
    <property type="project" value="TreeGrafter"/>
</dbReference>
<dbReference type="NCBIfam" id="TIGR01509">
    <property type="entry name" value="HAD-SF-IA-v3"/>
    <property type="match status" value="1"/>
</dbReference>
<dbReference type="GO" id="GO:0005829">
    <property type="term" value="C:cytosol"/>
    <property type="evidence" value="ECO:0007669"/>
    <property type="project" value="TreeGrafter"/>
</dbReference>
<dbReference type="InterPro" id="IPR023214">
    <property type="entry name" value="HAD_sf"/>
</dbReference>
<dbReference type="Gene3D" id="3.40.50.1000">
    <property type="entry name" value="HAD superfamily/HAD-like"/>
    <property type="match status" value="1"/>
</dbReference>
<keyword evidence="1" id="KW-0378">Hydrolase</keyword>
<dbReference type="EMBL" id="RDSR01000028">
    <property type="protein sequence ID" value="RNE56651.1"/>
    <property type="molecule type" value="Genomic_DNA"/>
</dbReference>
<dbReference type="InterPro" id="IPR006439">
    <property type="entry name" value="HAD-SF_hydro_IA"/>
</dbReference>
<evidence type="ECO:0000313" key="1">
    <source>
        <dbReference type="EMBL" id="RNE56651.1"/>
    </source>
</evidence>
<comment type="caution">
    <text evidence="1">The sequence shown here is derived from an EMBL/GenBank/DDBJ whole genome shotgun (WGS) entry which is preliminary data.</text>
</comment>
<reference evidence="1 2" key="1">
    <citation type="submission" date="2018-11" db="EMBL/GenBank/DDBJ databases">
        <title>Cryobacterium sp. nov., isolated from rhizosphere soil of lettuce.</title>
        <authorList>
            <person name="Wang Y."/>
        </authorList>
    </citation>
    <scope>NUCLEOTIDE SEQUENCE [LARGE SCALE GENOMIC DNA]</scope>
    <source>
        <strain evidence="1 2">NEAU-85</strain>
    </source>
</reference>